<dbReference type="PANTHER" id="PTHR34849">
    <property type="entry name" value="SSL5025 PROTEIN"/>
    <property type="match status" value="1"/>
</dbReference>
<protein>
    <recommendedName>
        <fullName evidence="3">DUF433 domain-containing protein</fullName>
    </recommendedName>
</protein>
<dbReference type="InterPro" id="IPR007367">
    <property type="entry name" value="DUF433"/>
</dbReference>
<dbReference type="SUPFAM" id="SSF46689">
    <property type="entry name" value="Homeodomain-like"/>
    <property type="match status" value="1"/>
</dbReference>
<dbReference type="Pfam" id="PF04255">
    <property type="entry name" value="DUF433"/>
    <property type="match status" value="1"/>
</dbReference>
<evidence type="ECO:0000313" key="2">
    <source>
        <dbReference type="Proteomes" id="UP000249299"/>
    </source>
</evidence>
<accession>A0A327JLY2</accession>
<dbReference type="InterPro" id="IPR036388">
    <property type="entry name" value="WH-like_DNA-bd_sf"/>
</dbReference>
<evidence type="ECO:0008006" key="3">
    <source>
        <dbReference type="Google" id="ProtNLM"/>
    </source>
</evidence>
<comment type="caution">
    <text evidence="1">The sequence shown here is derived from an EMBL/GenBank/DDBJ whole genome shotgun (WGS) entry which is preliminary data.</text>
</comment>
<dbReference type="EMBL" id="NPEV01000019">
    <property type="protein sequence ID" value="RAI27389.1"/>
    <property type="molecule type" value="Genomic_DNA"/>
</dbReference>
<gene>
    <name evidence="1" type="ORF">CH339_10665</name>
</gene>
<dbReference type="AlphaFoldDB" id="A0A327JLY2"/>
<keyword evidence="2" id="KW-1185">Reference proteome</keyword>
<dbReference type="RefSeq" id="WP_111434343.1">
    <property type="nucleotide sequence ID" value="NZ_JACIGG010000021.1"/>
</dbReference>
<organism evidence="1 2">
    <name type="scientific">Rhodobium orientis</name>
    <dbReference type="NCBI Taxonomy" id="34017"/>
    <lineage>
        <taxon>Bacteria</taxon>
        <taxon>Pseudomonadati</taxon>
        <taxon>Pseudomonadota</taxon>
        <taxon>Alphaproteobacteria</taxon>
        <taxon>Hyphomicrobiales</taxon>
        <taxon>Rhodobiaceae</taxon>
        <taxon>Rhodobium</taxon>
    </lineage>
</organism>
<name>A0A327JLY2_9HYPH</name>
<dbReference type="PANTHER" id="PTHR34849:SF3">
    <property type="entry name" value="SSR2962 PROTEIN"/>
    <property type="match status" value="1"/>
</dbReference>
<dbReference type="OrthoDB" id="200074at2"/>
<reference evidence="1 2" key="1">
    <citation type="submission" date="2017-07" db="EMBL/GenBank/DDBJ databases">
        <title>Draft Genome Sequences of Select Purple Nonsulfur Bacteria.</title>
        <authorList>
            <person name="Lasarre B."/>
            <person name="Mckinlay J.B."/>
        </authorList>
    </citation>
    <scope>NUCLEOTIDE SEQUENCE [LARGE SCALE GENOMIC DNA]</scope>
    <source>
        <strain evidence="1 2">DSM 11290</strain>
    </source>
</reference>
<evidence type="ECO:0000313" key="1">
    <source>
        <dbReference type="EMBL" id="RAI27389.1"/>
    </source>
</evidence>
<dbReference type="Gene3D" id="1.10.10.10">
    <property type="entry name" value="Winged helix-like DNA-binding domain superfamily/Winged helix DNA-binding domain"/>
    <property type="match status" value="1"/>
</dbReference>
<dbReference type="Proteomes" id="UP000249299">
    <property type="component" value="Unassembled WGS sequence"/>
</dbReference>
<proteinExistence type="predicted"/>
<sequence>MDSYVFTPNEVAFLAGVDRRSVEKAIELDVLPARKVAEPVRGTSVQHLPAAAVPFLAALDGLVDVSLSTARKKALWRTLRARKGEALAPVEIVPGLTLDLEALAGERSRHAAEYLAARDAFLMADADILGGTPVIRGTRIPVYAVAGRLDGGETLEDLIEDYPQVPREAFEAAAIYARTHPQRGRPAAAKPWRKAG</sequence>
<dbReference type="InterPro" id="IPR009057">
    <property type="entry name" value="Homeodomain-like_sf"/>
</dbReference>